<comment type="subcellular location">
    <subcellularLocation>
        <location evidence="1">Cell membrane</location>
        <topology evidence="1">Multi-pass membrane protein</topology>
    </subcellularLocation>
</comment>
<evidence type="ECO:0000256" key="1">
    <source>
        <dbReference type="ARBA" id="ARBA00004651"/>
    </source>
</evidence>
<keyword evidence="8" id="KW-1185">Reference proteome</keyword>
<dbReference type="Proteomes" id="UP001285521">
    <property type="component" value="Unassembled WGS sequence"/>
</dbReference>
<organism evidence="7 8">
    <name type="scientific">Lentzea miocenica</name>
    <dbReference type="NCBI Taxonomy" id="3095431"/>
    <lineage>
        <taxon>Bacteria</taxon>
        <taxon>Bacillati</taxon>
        <taxon>Actinomycetota</taxon>
        <taxon>Actinomycetes</taxon>
        <taxon>Pseudonocardiales</taxon>
        <taxon>Pseudonocardiaceae</taxon>
        <taxon>Lentzea</taxon>
    </lineage>
</organism>
<sequence>MPRSLLPLLVALLAMFFTQQLLVPTLSPLSLDLGLTATQLGLVITIASVAVTLASPLWGWALDAIGLRRALLAGLCLAMAGFAGFAATVTFGLDETLTPDLTFTSVLVFRSALLGAGLAVLPVAALAVAGTFTVAEGDRTRAVGLVGAAQGLSALIGPPVGGVLAAVSLMLPLSVAPVLALLVTIFVLVAVKPVERPQQVVQTQPWAMLPAFGVGFLMFLSFGLSQVVVTLLAKQQLMYSTSSLAVSAVVAASALGLVVTQGVVVPLLKWPAGRLMRTGAPIAVAGYAVLAVSQSLWLVAAAYLVVAVGLGLAVTGFAAAASLGVGPRHQGLVAGLVCATNGLAFIIGPMLSGLLYDVAPVAPVIAAGAAAALACVLALPQLTPRVPQSVA</sequence>
<keyword evidence="3 5" id="KW-1133">Transmembrane helix</keyword>
<feature type="transmembrane region" description="Helical" evidence="5">
    <location>
        <begin position="332"/>
        <end position="355"/>
    </location>
</feature>
<dbReference type="PANTHER" id="PTHR23546:SF1">
    <property type="entry name" value="MEMBRANE PROTEIN"/>
    <property type="match status" value="1"/>
</dbReference>
<gene>
    <name evidence="7" type="ORF">SK803_01345</name>
</gene>
<dbReference type="InterPro" id="IPR011701">
    <property type="entry name" value="MFS"/>
</dbReference>
<dbReference type="Pfam" id="PF07690">
    <property type="entry name" value="MFS_1"/>
    <property type="match status" value="2"/>
</dbReference>
<feature type="transmembrane region" description="Helical" evidence="5">
    <location>
        <begin position="113"/>
        <end position="135"/>
    </location>
</feature>
<dbReference type="InterPro" id="IPR001958">
    <property type="entry name" value="Tet-R_TetA/multi-R_MdtG-like"/>
</dbReference>
<feature type="transmembrane region" description="Helical" evidence="5">
    <location>
        <begin position="303"/>
        <end position="325"/>
    </location>
</feature>
<evidence type="ECO:0000313" key="7">
    <source>
        <dbReference type="EMBL" id="MDX8028830.1"/>
    </source>
</evidence>
<proteinExistence type="predicted"/>
<dbReference type="EMBL" id="JAXAVW010000001">
    <property type="protein sequence ID" value="MDX8028830.1"/>
    <property type="molecule type" value="Genomic_DNA"/>
</dbReference>
<evidence type="ECO:0000256" key="5">
    <source>
        <dbReference type="SAM" id="Phobius"/>
    </source>
</evidence>
<dbReference type="PANTHER" id="PTHR23546">
    <property type="entry name" value="TRANSPORT PROTEIN"/>
    <property type="match status" value="1"/>
</dbReference>
<evidence type="ECO:0000256" key="3">
    <source>
        <dbReference type="ARBA" id="ARBA00022989"/>
    </source>
</evidence>
<dbReference type="PRINTS" id="PR01035">
    <property type="entry name" value="TCRTETA"/>
</dbReference>
<feature type="transmembrane region" description="Helical" evidence="5">
    <location>
        <begin position="206"/>
        <end position="232"/>
    </location>
</feature>
<dbReference type="InterPro" id="IPR036259">
    <property type="entry name" value="MFS_trans_sf"/>
</dbReference>
<feature type="transmembrane region" description="Helical" evidence="5">
    <location>
        <begin position="36"/>
        <end position="58"/>
    </location>
</feature>
<dbReference type="PROSITE" id="PS50850">
    <property type="entry name" value="MFS"/>
    <property type="match status" value="1"/>
</dbReference>
<evidence type="ECO:0000256" key="4">
    <source>
        <dbReference type="ARBA" id="ARBA00023136"/>
    </source>
</evidence>
<keyword evidence="4 5" id="KW-0472">Membrane</keyword>
<reference evidence="7 8" key="1">
    <citation type="submission" date="2023-11" db="EMBL/GenBank/DDBJ databases">
        <title>Lentzea sokolovensis, sp. nov., Lentzea kristufkii, sp. nov., and Lentzea miocenensis, sp. nov., rare actinobacteria from Sokolov Coal Basin, Miocene lacustrine sediment, Czech Republic.</title>
        <authorList>
            <person name="Lara A."/>
            <person name="Kotroba L."/>
            <person name="Nouioui I."/>
            <person name="Neumann-Schaal M."/>
            <person name="Mast Y."/>
            <person name="Chronakova A."/>
        </authorList>
    </citation>
    <scope>NUCLEOTIDE SEQUENCE [LARGE SCALE GENOMIC DNA]</scope>
    <source>
        <strain evidence="7 8">BCCO 10_0856</strain>
    </source>
</reference>
<feature type="transmembrane region" description="Helical" evidence="5">
    <location>
        <begin position="173"/>
        <end position="194"/>
    </location>
</feature>
<dbReference type="SUPFAM" id="SSF103473">
    <property type="entry name" value="MFS general substrate transporter"/>
    <property type="match status" value="1"/>
</dbReference>
<dbReference type="InterPro" id="IPR020846">
    <property type="entry name" value="MFS_dom"/>
</dbReference>
<feature type="transmembrane region" description="Helical" evidence="5">
    <location>
        <begin position="70"/>
        <end position="93"/>
    </location>
</feature>
<dbReference type="Gene3D" id="1.20.1250.20">
    <property type="entry name" value="MFS general substrate transporter like domains"/>
    <property type="match status" value="1"/>
</dbReference>
<comment type="caution">
    <text evidence="7">The sequence shown here is derived from an EMBL/GenBank/DDBJ whole genome shotgun (WGS) entry which is preliminary data.</text>
</comment>
<feature type="transmembrane region" description="Helical" evidence="5">
    <location>
        <begin position="280"/>
        <end position="297"/>
    </location>
</feature>
<protein>
    <submittedName>
        <fullName evidence="7">MFS transporter</fullName>
    </submittedName>
</protein>
<feature type="transmembrane region" description="Helical" evidence="5">
    <location>
        <begin position="244"/>
        <end position="268"/>
    </location>
</feature>
<name>A0ABU4SSF1_9PSEU</name>
<evidence type="ECO:0000256" key="2">
    <source>
        <dbReference type="ARBA" id="ARBA00022692"/>
    </source>
</evidence>
<evidence type="ECO:0000259" key="6">
    <source>
        <dbReference type="PROSITE" id="PS50850"/>
    </source>
</evidence>
<feature type="domain" description="Major facilitator superfamily (MFS) profile" evidence="6">
    <location>
        <begin position="4"/>
        <end position="387"/>
    </location>
</feature>
<evidence type="ECO:0000313" key="8">
    <source>
        <dbReference type="Proteomes" id="UP001285521"/>
    </source>
</evidence>
<accession>A0ABU4SSF1</accession>
<feature type="transmembrane region" description="Helical" evidence="5">
    <location>
        <begin position="361"/>
        <end position="379"/>
    </location>
</feature>
<feature type="transmembrane region" description="Helical" evidence="5">
    <location>
        <begin position="142"/>
        <end position="167"/>
    </location>
</feature>
<keyword evidence="2 5" id="KW-0812">Transmembrane</keyword>
<dbReference type="RefSeq" id="WP_319963831.1">
    <property type="nucleotide sequence ID" value="NZ_JAXAVW010000001.1"/>
</dbReference>